<feature type="region of interest" description="Disordered" evidence="1">
    <location>
        <begin position="1856"/>
        <end position="1897"/>
    </location>
</feature>
<accession>A0AAW1PTE4</accession>
<feature type="transmembrane region" description="Helical" evidence="2">
    <location>
        <begin position="1169"/>
        <end position="1195"/>
    </location>
</feature>
<feature type="transmembrane region" description="Helical" evidence="2">
    <location>
        <begin position="1342"/>
        <end position="1360"/>
    </location>
</feature>
<feature type="compositionally biased region" description="Low complexity" evidence="1">
    <location>
        <begin position="772"/>
        <end position="806"/>
    </location>
</feature>
<feature type="region of interest" description="Disordered" evidence="1">
    <location>
        <begin position="1489"/>
        <end position="1561"/>
    </location>
</feature>
<feature type="compositionally biased region" description="Low complexity" evidence="1">
    <location>
        <begin position="1722"/>
        <end position="1735"/>
    </location>
</feature>
<feature type="compositionally biased region" description="Pro residues" evidence="1">
    <location>
        <begin position="513"/>
        <end position="538"/>
    </location>
</feature>
<feature type="compositionally biased region" description="Pro residues" evidence="1">
    <location>
        <begin position="640"/>
        <end position="654"/>
    </location>
</feature>
<feature type="transmembrane region" description="Helical" evidence="2">
    <location>
        <begin position="1311"/>
        <end position="1330"/>
    </location>
</feature>
<keyword evidence="2" id="KW-0812">Transmembrane</keyword>
<feature type="compositionally biased region" description="Low complexity" evidence="1">
    <location>
        <begin position="854"/>
        <end position="871"/>
    </location>
</feature>
<feature type="compositionally biased region" description="Pro residues" evidence="1">
    <location>
        <begin position="441"/>
        <end position="451"/>
    </location>
</feature>
<feature type="region of interest" description="Disordered" evidence="1">
    <location>
        <begin position="1720"/>
        <end position="1764"/>
    </location>
</feature>
<evidence type="ECO:0000313" key="3">
    <source>
        <dbReference type="EMBL" id="KAK9812889.1"/>
    </source>
</evidence>
<keyword evidence="2" id="KW-0472">Membrane</keyword>
<dbReference type="PANTHER" id="PTHR34677:SF3">
    <property type="entry name" value="BACTERIAL IG-LIKE DOMAIN-CONTAINING PROTEIN"/>
    <property type="match status" value="1"/>
</dbReference>
<feature type="compositionally biased region" description="Pro residues" evidence="1">
    <location>
        <begin position="389"/>
        <end position="400"/>
    </location>
</feature>
<feature type="compositionally biased region" description="Pro residues" evidence="1">
    <location>
        <begin position="750"/>
        <end position="771"/>
    </location>
</feature>
<feature type="compositionally biased region" description="Pro residues" evidence="1">
    <location>
        <begin position="807"/>
        <end position="838"/>
    </location>
</feature>
<proteinExistence type="predicted"/>
<protein>
    <submittedName>
        <fullName evidence="3">Uncharacterized protein</fullName>
    </submittedName>
</protein>
<keyword evidence="4" id="KW-1185">Reference proteome</keyword>
<feature type="compositionally biased region" description="Pro residues" evidence="1">
    <location>
        <begin position="564"/>
        <end position="574"/>
    </location>
</feature>
<comment type="caution">
    <text evidence="3">The sequence shown here is derived from an EMBL/GenBank/DDBJ whole genome shotgun (WGS) entry which is preliminary data.</text>
</comment>
<feature type="compositionally biased region" description="Pro residues" evidence="1">
    <location>
        <begin position="408"/>
        <end position="429"/>
    </location>
</feature>
<dbReference type="Proteomes" id="UP001489004">
    <property type="component" value="Unassembled WGS sequence"/>
</dbReference>
<evidence type="ECO:0000256" key="1">
    <source>
        <dbReference type="SAM" id="MobiDB-lite"/>
    </source>
</evidence>
<feature type="compositionally biased region" description="Polar residues" evidence="1">
    <location>
        <begin position="1598"/>
        <end position="1609"/>
    </location>
</feature>
<feature type="transmembrane region" description="Helical" evidence="2">
    <location>
        <begin position="1144"/>
        <end position="1163"/>
    </location>
</feature>
<feature type="compositionally biased region" description="Low complexity" evidence="1">
    <location>
        <begin position="539"/>
        <end position="563"/>
    </location>
</feature>
<dbReference type="PANTHER" id="PTHR34677">
    <property type="match status" value="1"/>
</dbReference>
<organism evidence="3 4">
    <name type="scientific">[Myrmecia] bisecta</name>
    <dbReference type="NCBI Taxonomy" id="41462"/>
    <lineage>
        <taxon>Eukaryota</taxon>
        <taxon>Viridiplantae</taxon>
        <taxon>Chlorophyta</taxon>
        <taxon>core chlorophytes</taxon>
        <taxon>Trebouxiophyceae</taxon>
        <taxon>Trebouxiales</taxon>
        <taxon>Trebouxiaceae</taxon>
        <taxon>Myrmecia</taxon>
    </lineage>
</organism>
<name>A0AAW1PTE4_9CHLO</name>
<feature type="transmembrane region" description="Helical" evidence="2">
    <location>
        <begin position="1401"/>
        <end position="1421"/>
    </location>
</feature>
<feature type="compositionally biased region" description="Pro residues" evidence="1">
    <location>
        <begin position="598"/>
        <end position="617"/>
    </location>
</feature>
<dbReference type="InterPro" id="IPR006212">
    <property type="entry name" value="Furin_repeat"/>
</dbReference>
<feature type="compositionally biased region" description="Polar residues" evidence="1">
    <location>
        <begin position="1516"/>
        <end position="1543"/>
    </location>
</feature>
<feature type="compositionally biased region" description="Polar residues" evidence="1">
    <location>
        <begin position="1740"/>
        <end position="1762"/>
    </location>
</feature>
<keyword evidence="2" id="KW-1133">Transmembrane helix</keyword>
<sequence length="1897" mass="195659">MFASKSTGGAALAMAPSSARPPGRRQVQLPLFGLPAATLITLLLLLASASVLCSHEPGQDQERQGALLLDRGGTLQPPVDRQRGRELLSREAEGSAFLWTGGARVASLEPDVPGLGQLAARQGPGRGLAEVRVGPQVVIKSSEPYGVTNNPTPLFLVDFGEKVLEIDPLQLFNITGTNRTDVAYELNSGQIWVLAHISKPSMATQLRVTVNAGVTQYANGAANFGAATALEYRPKSKQLDEGALVMNAAFGASMAASVSMSCLLSMDQPFAPAGITGHGLLGLVSWAQRFYMGSQLPLTSLPHNFRQLGNTLSWSMLNIRSPFEADLMPFNRSNSYKPMLVRVNAQGKLIDTLDLPLNVTSADVPLPIPFPTIRNSLIITPDIPRLSPSVPPPPPAPAIAPVPSATEPAPPSPSPIATLAPPPPPPETPAPTTAATRAPAPETPPPPPASPIAPLRKSPISISLPTPHPTPAATPQAPAPAPPSPPSASPPSPPPLLEPASPPEPVAEAPIPDQVPPSTPDIPSPAPVDSPAPPPTSSPSPTTTPTRAPRIIIIPPTISVATPPETPAPTPAPTPAATEAVKSTPGSPPSPATFTPPAANPPSVPQIPPPGTGPGPPDSAQAPDQSPNVVQPIYVVGVPPQVPSIPSPHTPPPADATSTSTPPHGSALMPSPWPIVSEPPLPAGNPPLPVYGASPTIQQATPTGTIAPPTVTTPGPVSRLPSPTSSPGIATNPSARGSSAPGDQSSPLPSTSPSPTPDPTPPPVLAPPPSPSRLTSSPSLATPSPTPAAGKSPSPSSGVTTLVAVPSPFPTASPPAPPVVPVSPSPPVSPPAQAPPRSPGSALPVPVGSASPVGASPQTSPSSPAAGTPVPATPVATSVPVPSPSSPVVVGTPVATPAAVPSPVGTPAGRSLAATPPGVSPPVGGTCPDVNCGTCTAGECTACVSGYFLSAKTGGVCTSCGAPYNCNGCQDFTGCTSCATGQPSPAAGLPTLLACTVASTSPATTGVSSGRRRHALEEASNAVANDARLHRRQLDEVQLFQGALQYIVLSTGIANEYNASAEQTDLENGRPVTRLTGQNALTLMQVMQNEANPHRSLYTRLVRVVFWGALAFAAVTAMHLALVYAYACKRWRLPNVFAFPRAECIMLILVLPAIAAAAAVLFAGNTAEVFIGVCLMLAPLLVLLSITSLLLMAWLHRHGKRAAMVVSHRAFAQQKQGYLPECNKVERWVGRPLLGRQLEEAQWLDTHWPRSRFLHRYGAFFEDNRGAAHLLKDASFTKDKSGQLSRGRLDPLLEPPLLMVGGRKLLSRSGLQAFGTVIGALKLVLFAVLINGITSSTCTGEVVALLVLSVVHLLYLRIYLPFISRVDQLCETAGAMADVGIFICALVLLRGDASGDNSRVGAAMIGLMVAVFVVLLLGSAVRIGQVLRQANFPAGVLWLPPTPSQKLANAVRAARLHPANLSRKYGDRWLQRAFHRQLAAFIPPPQLRLKPVLPRPRSPDEMGTRNMDTPLYKAGRQSSSHGGTTPSYGVLTPSASTCQLLSHDSSRRSHESAHTPVMRSGDWQRFEQVFHGQPPALVPPPTPDLPRQAWQRTGVGSLLSTGERLSSSDSDGRAAAMAYQARGSPPGQAQASTDPSRAPLPASGGLGRTQSAPLGRALWDTANATPPRSQGSSSGELSHSASWSTAMLLGAASSSTTSGMLPQYSRSLEEIEVAVDVAEPASLPSSGSSGRSSDGGSLGTPASSSPRRSHSGTPSSLHSLTRSAKRTVEQMNAAAAAGLARLRGLASPSGAAWQAGAKPASHSTVLQSSSWALAAGSAPKHDDLPGLVSADGVVASRLNSLTTTSGIWAHIHGGAAGRQARRESLGGLSDGHEPAAGSDSDSRRTEEGLMPPHRRQL</sequence>
<feature type="transmembrane region" description="Helical" evidence="2">
    <location>
        <begin position="1104"/>
        <end position="1124"/>
    </location>
</feature>
<gene>
    <name evidence="3" type="ORF">WJX72_005294</name>
</gene>
<dbReference type="EMBL" id="JALJOR010000008">
    <property type="protein sequence ID" value="KAK9812889.1"/>
    <property type="molecule type" value="Genomic_DNA"/>
</dbReference>
<feature type="region of interest" description="Disordered" evidence="1">
    <location>
        <begin position="1"/>
        <end position="24"/>
    </location>
</feature>
<reference evidence="3 4" key="1">
    <citation type="journal article" date="2024" name="Nat. Commun.">
        <title>Phylogenomics reveals the evolutionary origins of lichenization in chlorophyte algae.</title>
        <authorList>
            <person name="Puginier C."/>
            <person name="Libourel C."/>
            <person name="Otte J."/>
            <person name="Skaloud P."/>
            <person name="Haon M."/>
            <person name="Grisel S."/>
            <person name="Petersen M."/>
            <person name="Berrin J.G."/>
            <person name="Delaux P.M."/>
            <person name="Dal Grande F."/>
            <person name="Keller J."/>
        </authorList>
    </citation>
    <scope>NUCLEOTIDE SEQUENCE [LARGE SCALE GENOMIC DNA]</scope>
    <source>
        <strain evidence="3 4">SAG 2043</strain>
    </source>
</reference>
<feature type="compositionally biased region" description="Basic and acidic residues" evidence="1">
    <location>
        <begin position="1544"/>
        <end position="1553"/>
    </location>
</feature>
<evidence type="ECO:0000313" key="4">
    <source>
        <dbReference type="Proteomes" id="UP001489004"/>
    </source>
</evidence>
<feature type="compositionally biased region" description="Low complexity" evidence="1">
    <location>
        <begin position="575"/>
        <end position="585"/>
    </location>
</feature>
<feature type="region of interest" description="Disordered" evidence="1">
    <location>
        <begin position="1598"/>
        <end position="1651"/>
    </location>
</feature>
<evidence type="ECO:0000256" key="2">
    <source>
        <dbReference type="SAM" id="Phobius"/>
    </source>
</evidence>
<feature type="region of interest" description="Disordered" evidence="1">
    <location>
        <begin position="388"/>
        <end position="871"/>
    </location>
</feature>
<feature type="compositionally biased region" description="Low complexity" evidence="1">
    <location>
        <begin position="430"/>
        <end position="440"/>
    </location>
</feature>
<feature type="transmembrane region" description="Helical" evidence="2">
    <location>
        <begin position="29"/>
        <end position="53"/>
    </location>
</feature>
<dbReference type="CDD" id="cd00064">
    <property type="entry name" value="FU"/>
    <property type="match status" value="1"/>
</dbReference>
<feature type="compositionally biased region" description="Pro residues" evidence="1">
    <location>
        <begin position="466"/>
        <end position="505"/>
    </location>
</feature>
<feature type="compositionally biased region" description="Polar residues" evidence="1">
    <location>
        <begin position="695"/>
        <end position="744"/>
    </location>
</feature>
<feature type="compositionally biased region" description="Pro residues" evidence="1">
    <location>
        <begin position="671"/>
        <end position="689"/>
    </location>
</feature>
<feature type="transmembrane region" description="Helical" evidence="2">
    <location>
        <begin position="1372"/>
        <end position="1389"/>
    </location>
</feature>